<evidence type="ECO:0000256" key="2">
    <source>
        <dbReference type="ARBA" id="ARBA00034247"/>
    </source>
</evidence>
<dbReference type="InterPro" id="IPR000160">
    <property type="entry name" value="GGDEF_dom"/>
</dbReference>
<dbReference type="PROSITE" id="PS50887">
    <property type="entry name" value="GGDEF"/>
    <property type="match status" value="1"/>
</dbReference>
<feature type="transmembrane region" description="Helical" evidence="3">
    <location>
        <begin position="157"/>
        <end position="177"/>
    </location>
</feature>
<comment type="catalytic activity">
    <reaction evidence="2">
        <text>2 GTP = 3',3'-c-di-GMP + 2 diphosphate</text>
        <dbReference type="Rhea" id="RHEA:24898"/>
        <dbReference type="ChEBI" id="CHEBI:33019"/>
        <dbReference type="ChEBI" id="CHEBI:37565"/>
        <dbReference type="ChEBI" id="CHEBI:58805"/>
        <dbReference type="EC" id="2.7.7.65"/>
    </reaction>
</comment>
<comment type="caution">
    <text evidence="5">The sequence shown here is derived from an EMBL/GenBank/DDBJ whole genome shotgun (WGS) entry which is preliminary data.</text>
</comment>
<dbReference type="Pfam" id="PF05230">
    <property type="entry name" value="MASE2"/>
    <property type="match status" value="1"/>
</dbReference>
<dbReference type="GO" id="GO:0043709">
    <property type="term" value="P:cell adhesion involved in single-species biofilm formation"/>
    <property type="evidence" value="ECO:0007669"/>
    <property type="project" value="TreeGrafter"/>
</dbReference>
<evidence type="ECO:0000259" key="4">
    <source>
        <dbReference type="PROSITE" id="PS50887"/>
    </source>
</evidence>
<dbReference type="Proteomes" id="UP000294692">
    <property type="component" value="Unassembled WGS sequence"/>
</dbReference>
<keyword evidence="3" id="KW-0472">Membrane</keyword>
<sequence>MSDIAKVGLSPATEQHKLDFVARVYYMRIMGTALCVLPIWSVLQERGAISLWLWMPILLNGLLWPHVAVALSRRAQDPAKQEFRNLTLDSFLGGIWIAVMAVGLVPAVVFMTILAMDKIAAGGWRLFARAQLALGAGFILAWYWLDFPFVPEVSPRTMLACAPLLFFYSIGLSYLMYRLGQRVVQQNRELKHLSLMDPGLGVPNRRFFEIGAEQVLERVRQGRQTASLLLADVDRFKEINDSHGHGIGDVVLKQLAAILRDEIRDTDLSARYGGDEFAVLLVGADFDRAMGIARRIRERVEEMAVEGVADLICSVSIGVSQAKHTHESLQAWVADADSAMYRAKFGGRNRVIGN</sequence>
<dbReference type="PANTHER" id="PTHR45138">
    <property type="entry name" value="REGULATORY COMPONENTS OF SENSORY TRANSDUCTION SYSTEM"/>
    <property type="match status" value="1"/>
</dbReference>
<evidence type="ECO:0000256" key="1">
    <source>
        <dbReference type="ARBA" id="ARBA00012528"/>
    </source>
</evidence>
<feature type="domain" description="GGDEF" evidence="4">
    <location>
        <begin position="224"/>
        <end position="354"/>
    </location>
</feature>
<organism evidence="5 6">
    <name type="scientific">Paracandidimonas soli</name>
    <dbReference type="NCBI Taxonomy" id="1917182"/>
    <lineage>
        <taxon>Bacteria</taxon>
        <taxon>Pseudomonadati</taxon>
        <taxon>Pseudomonadota</taxon>
        <taxon>Betaproteobacteria</taxon>
        <taxon>Burkholderiales</taxon>
        <taxon>Alcaligenaceae</taxon>
        <taxon>Paracandidimonas</taxon>
    </lineage>
</organism>
<dbReference type="FunFam" id="3.30.70.270:FF:000001">
    <property type="entry name" value="Diguanylate cyclase domain protein"/>
    <property type="match status" value="1"/>
</dbReference>
<dbReference type="SUPFAM" id="SSF55073">
    <property type="entry name" value="Nucleotide cyclase"/>
    <property type="match status" value="1"/>
</dbReference>
<accession>A0A4R3UTX8</accession>
<keyword evidence="6" id="KW-1185">Reference proteome</keyword>
<keyword evidence="3" id="KW-0812">Transmembrane</keyword>
<dbReference type="CDD" id="cd01949">
    <property type="entry name" value="GGDEF"/>
    <property type="match status" value="1"/>
</dbReference>
<dbReference type="SMART" id="SM00267">
    <property type="entry name" value="GGDEF"/>
    <property type="match status" value="1"/>
</dbReference>
<evidence type="ECO:0000313" key="5">
    <source>
        <dbReference type="EMBL" id="TCU94562.1"/>
    </source>
</evidence>
<dbReference type="GO" id="GO:0052621">
    <property type="term" value="F:diguanylate cyclase activity"/>
    <property type="evidence" value="ECO:0007669"/>
    <property type="project" value="UniProtKB-EC"/>
</dbReference>
<reference evidence="5 6" key="1">
    <citation type="submission" date="2019-03" db="EMBL/GenBank/DDBJ databases">
        <title>Genomic Encyclopedia of Type Strains, Phase IV (KMG-IV): sequencing the most valuable type-strain genomes for metagenomic binning, comparative biology and taxonomic classification.</title>
        <authorList>
            <person name="Goeker M."/>
        </authorList>
    </citation>
    <scope>NUCLEOTIDE SEQUENCE [LARGE SCALE GENOMIC DNA]</scope>
    <source>
        <strain evidence="5 6">DSM 100048</strain>
    </source>
</reference>
<feature type="transmembrane region" description="Helical" evidence="3">
    <location>
        <begin position="126"/>
        <end position="145"/>
    </location>
</feature>
<feature type="transmembrane region" description="Helical" evidence="3">
    <location>
        <begin position="25"/>
        <end position="43"/>
    </location>
</feature>
<dbReference type="RefSeq" id="WP_165972642.1">
    <property type="nucleotide sequence ID" value="NZ_JBHRVM010000001.1"/>
</dbReference>
<dbReference type="EMBL" id="SMBX01000009">
    <property type="protein sequence ID" value="TCU94562.1"/>
    <property type="molecule type" value="Genomic_DNA"/>
</dbReference>
<dbReference type="AlphaFoldDB" id="A0A4R3UTX8"/>
<dbReference type="PANTHER" id="PTHR45138:SF9">
    <property type="entry name" value="DIGUANYLATE CYCLASE DGCM-RELATED"/>
    <property type="match status" value="1"/>
</dbReference>
<dbReference type="InterPro" id="IPR007894">
    <property type="entry name" value="MASE2"/>
</dbReference>
<protein>
    <recommendedName>
        <fullName evidence="1">diguanylate cyclase</fullName>
        <ecNumber evidence="1">2.7.7.65</ecNumber>
    </recommendedName>
</protein>
<feature type="transmembrane region" description="Helical" evidence="3">
    <location>
        <begin position="91"/>
        <end position="114"/>
    </location>
</feature>
<dbReference type="GO" id="GO:1902201">
    <property type="term" value="P:negative regulation of bacterial-type flagellum-dependent cell motility"/>
    <property type="evidence" value="ECO:0007669"/>
    <property type="project" value="TreeGrafter"/>
</dbReference>
<evidence type="ECO:0000256" key="3">
    <source>
        <dbReference type="SAM" id="Phobius"/>
    </source>
</evidence>
<dbReference type="Gene3D" id="3.30.70.270">
    <property type="match status" value="1"/>
</dbReference>
<dbReference type="InterPro" id="IPR029787">
    <property type="entry name" value="Nucleotide_cyclase"/>
</dbReference>
<proteinExistence type="predicted"/>
<dbReference type="Pfam" id="PF00990">
    <property type="entry name" value="GGDEF"/>
    <property type="match status" value="1"/>
</dbReference>
<dbReference type="NCBIfam" id="TIGR00254">
    <property type="entry name" value="GGDEF"/>
    <property type="match status" value="1"/>
</dbReference>
<dbReference type="EC" id="2.7.7.65" evidence="1"/>
<keyword evidence="3" id="KW-1133">Transmembrane helix</keyword>
<name>A0A4R3UTX8_9BURK</name>
<dbReference type="GO" id="GO:0005886">
    <property type="term" value="C:plasma membrane"/>
    <property type="evidence" value="ECO:0007669"/>
    <property type="project" value="TreeGrafter"/>
</dbReference>
<dbReference type="InterPro" id="IPR043128">
    <property type="entry name" value="Rev_trsase/Diguanyl_cyclase"/>
</dbReference>
<dbReference type="InterPro" id="IPR050469">
    <property type="entry name" value="Diguanylate_Cyclase"/>
</dbReference>
<feature type="transmembrane region" description="Helical" evidence="3">
    <location>
        <begin position="50"/>
        <end position="71"/>
    </location>
</feature>
<evidence type="ECO:0000313" key="6">
    <source>
        <dbReference type="Proteomes" id="UP000294692"/>
    </source>
</evidence>
<gene>
    <name evidence="5" type="ORF">EV686_109120</name>
</gene>